<dbReference type="SUPFAM" id="SSF55718">
    <property type="entry name" value="SCP-like"/>
    <property type="match status" value="1"/>
</dbReference>
<evidence type="ECO:0000259" key="1">
    <source>
        <dbReference type="Pfam" id="PF02036"/>
    </source>
</evidence>
<dbReference type="RefSeq" id="WP_022984244.1">
    <property type="nucleotide sequence ID" value="NZ_CAXGPP010000023.1"/>
</dbReference>
<name>A0A418Y2Q0_9GAMM</name>
<dbReference type="AlphaFoldDB" id="A0A418Y2Q0"/>
<dbReference type="OrthoDB" id="9809312at2"/>
<feature type="domain" description="SCP2" evidence="1">
    <location>
        <begin position="33"/>
        <end position="110"/>
    </location>
</feature>
<accession>A0A418Y2Q0</accession>
<reference evidence="2 3" key="1">
    <citation type="submission" date="2018-09" db="EMBL/GenBank/DDBJ databases">
        <title>Alcanivorax profundi sp. nov., isolated from 1000 m-depth seawater of the Mariana Trench.</title>
        <authorList>
            <person name="Liu J."/>
        </authorList>
    </citation>
    <scope>NUCLEOTIDE SEQUENCE [LARGE SCALE GENOMIC DNA]</scope>
    <source>
        <strain evidence="2 3">MTEO17</strain>
    </source>
</reference>
<gene>
    <name evidence="2" type="ORF">D4A39_02950</name>
</gene>
<proteinExistence type="predicted"/>
<evidence type="ECO:0000313" key="2">
    <source>
        <dbReference type="EMBL" id="RJG19821.1"/>
    </source>
</evidence>
<dbReference type="InterPro" id="IPR003033">
    <property type="entry name" value="SCP2_sterol-bd_dom"/>
</dbReference>
<dbReference type="EMBL" id="QYYA01000001">
    <property type="protein sequence ID" value="RJG19821.1"/>
    <property type="molecule type" value="Genomic_DNA"/>
</dbReference>
<dbReference type="Gene3D" id="3.30.1050.10">
    <property type="entry name" value="SCP2 sterol-binding domain"/>
    <property type="match status" value="1"/>
</dbReference>
<protein>
    <submittedName>
        <fullName evidence="2">SCP-2 sterol transfer family protein</fullName>
    </submittedName>
</protein>
<sequence>MSLEFLSDEWFAKVKELRDGAGNVEAPAALADLVINITVSADGGDKELALVGGMIEEGHHADAPTTMILPADLAKRIFIEGDQSAGMQGFMSGQIRIEGDMSKLMALQTAQPSADQVALMKQIQDVTA</sequence>
<dbReference type="Pfam" id="PF02036">
    <property type="entry name" value="SCP2"/>
    <property type="match status" value="1"/>
</dbReference>
<comment type="caution">
    <text evidence="2">The sequence shown here is derived from an EMBL/GenBank/DDBJ whole genome shotgun (WGS) entry which is preliminary data.</text>
</comment>
<keyword evidence="3" id="KW-1185">Reference proteome</keyword>
<dbReference type="Proteomes" id="UP000283734">
    <property type="component" value="Unassembled WGS sequence"/>
</dbReference>
<dbReference type="InterPro" id="IPR036527">
    <property type="entry name" value="SCP2_sterol-bd_dom_sf"/>
</dbReference>
<evidence type="ECO:0000313" key="3">
    <source>
        <dbReference type="Proteomes" id="UP000283734"/>
    </source>
</evidence>
<organism evidence="2 3">
    <name type="scientific">Alcanivorax profundi</name>
    <dbReference type="NCBI Taxonomy" id="2338368"/>
    <lineage>
        <taxon>Bacteria</taxon>
        <taxon>Pseudomonadati</taxon>
        <taxon>Pseudomonadota</taxon>
        <taxon>Gammaproteobacteria</taxon>
        <taxon>Oceanospirillales</taxon>
        <taxon>Alcanivoracaceae</taxon>
        <taxon>Alcanivorax</taxon>
    </lineage>
</organism>